<proteinExistence type="predicted"/>
<protein>
    <submittedName>
        <fullName evidence="4">BPI2 domain-containing protein</fullName>
    </submittedName>
</protein>
<feature type="signal peptide" evidence="1">
    <location>
        <begin position="1"/>
        <end position="17"/>
    </location>
</feature>
<dbReference type="SUPFAM" id="SSF55394">
    <property type="entry name" value="Bactericidal permeability-increasing protein, BPI"/>
    <property type="match status" value="1"/>
</dbReference>
<keyword evidence="3" id="KW-1185">Reference proteome</keyword>
<name>A0A0N4WJS9_HAEPC</name>
<reference evidence="2 3" key="2">
    <citation type="submission" date="2018-11" db="EMBL/GenBank/DDBJ databases">
        <authorList>
            <consortium name="Pathogen Informatics"/>
        </authorList>
    </citation>
    <scope>NUCLEOTIDE SEQUENCE [LARGE SCALE GENOMIC DNA]</scope>
    <source>
        <strain evidence="2 3">MHpl1</strain>
    </source>
</reference>
<dbReference type="GO" id="GO:0008289">
    <property type="term" value="F:lipid binding"/>
    <property type="evidence" value="ECO:0007669"/>
    <property type="project" value="InterPro"/>
</dbReference>
<dbReference type="EMBL" id="UZAF01017524">
    <property type="protein sequence ID" value="VDO42490.1"/>
    <property type="molecule type" value="Genomic_DNA"/>
</dbReference>
<evidence type="ECO:0000256" key="1">
    <source>
        <dbReference type="SAM" id="SignalP"/>
    </source>
</evidence>
<reference evidence="4" key="1">
    <citation type="submission" date="2017-02" db="UniProtKB">
        <authorList>
            <consortium name="WormBaseParasite"/>
        </authorList>
    </citation>
    <scope>IDENTIFICATION</scope>
</reference>
<sequence>MLQTLLRLLHLVQLIVAYNLVIDTQTKGITSYIRNLRNDYEDQLEKQSIPTISKKRCLGIMELADIKLANVGVESTLTVVVGGDYYLRIEHLHAHLQGIYQHNLLFIYNTGGFQFAIRDLNASLGPLVPVNIGGIPYINQDISCRIWHIEENMELTGGILRWLARKRLTDIMKEDLESILCDSLVEVLDTKIRKTLAGLNLVMPINGAIFMSYLLVGQPLLLPYGAVRTYHQGITSTNHHGAKFVPFQIGSNHHVIYHIHESLLSETVQSVCNRGYMDGNITVNHERVHVACQTAEMSVKNMEASNTANIMLNILLTFQNGIERMLSKNYTVSILHSSNLAVLFRLKSEIVKINEHSYEYDDQIFTIMSEVLRAHVRLPLPVPAGAQIDRPMIKLLPDRIIFATDFVFKGG</sequence>
<dbReference type="Gene3D" id="3.15.20.10">
    <property type="entry name" value="Bactericidal permeability-increasing protein, domain 2"/>
    <property type="match status" value="1"/>
</dbReference>
<evidence type="ECO:0000313" key="3">
    <source>
        <dbReference type="Proteomes" id="UP000268014"/>
    </source>
</evidence>
<dbReference type="WBParaSite" id="HPLM_0001129301-mRNA-1">
    <property type="protein sequence ID" value="HPLM_0001129301-mRNA-1"/>
    <property type="gene ID" value="HPLM_0001129301"/>
</dbReference>
<dbReference type="OMA" id="HVAYHIH"/>
<organism evidence="4">
    <name type="scientific">Haemonchus placei</name>
    <name type="common">Barber's pole worm</name>
    <dbReference type="NCBI Taxonomy" id="6290"/>
    <lineage>
        <taxon>Eukaryota</taxon>
        <taxon>Metazoa</taxon>
        <taxon>Ecdysozoa</taxon>
        <taxon>Nematoda</taxon>
        <taxon>Chromadorea</taxon>
        <taxon>Rhabditida</taxon>
        <taxon>Rhabditina</taxon>
        <taxon>Rhabditomorpha</taxon>
        <taxon>Strongyloidea</taxon>
        <taxon>Trichostrongylidae</taxon>
        <taxon>Haemonchus</taxon>
    </lineage>
</organism>
<dbReference type="OrthoDB" id="5825140at2759"/>
<dbReference type="Proteomes" id="UP000268014">
    <property type="component" value="Unassembled WGS sequence"/>
</dbReference>
<evidence type="ECO:0000313" key="2">
    <source>
        <dbReference type="EMBL" id="VDO42490.1"/>
    </source>
</evidence>
<dbReference type="Gene3D" id="3.15.10.10">
    <property type="entry name" value="Bactericidal permeability-increasing protein, domain 1"/>
    <property type="match status" value="1"/>
</dbReference>
<feature type="chain" id="PRO_5043123855" evidence="1">
    <location>
        <begin position="18"/>
        <end position="411"/>
    </location>
</feature>
<dbReference type="InterPro" id="IPR017943">
    <property type="entry name" value="Bactericidal_perm-incr_a/b_dom"/>
</dbReference>
<dbReference type="AlphaFoldDB" id="A0A0N4WJS9"/>
<evidence type="ECO:0000313" key="4">
    <source>
        <dbReference type="WBParaSite" id="HPLM_0001129301-mRNA-1"/>
    </source>
</evidence>
<gene>
    <name evidence="2" type="ORF">HPLM_LOCUS11285</name>
</gene>
<keyword evidence="1" id="KW-0732">Signal</keyword>
<accession>A0A0N4WJS9</accession>